<protein>
    <submittedName>
        <fullName evidence="1">DUF2461 family protein</fullName>
    </submittedName>
</protein>
<dbReference type="Proteomes" id="UP001151002">
    <property type="component" value="Unassembled WGS sequence"/>
</dbReference>
<sequence>MPRHFTGWPEAAFQVLLRLEGEPSPEVMRALRKDREELVRQPMVALLDDLAWADPAFEDHAVWRYAKTPGPWQTQSALVRLARNVEISLRFNLDGLHVKGAWWYGTPDQIRRFRAAVAADPALEGMLADLRGRGYEITGDVMKRVPRDYPADHPRAGLLRHRSLLAIRTLGADDWLRTPAAVDAVLAAHKDLSPLLTWLTVHVAT</sequence>
<name>A0ABT4AUX5_9ACTN</name>
<accession>A0ABT4AUX5</accession>
<reference evidence="1" key="1">
    <citation type="submission" date="2022-11" db="EMBL/GenBank/DDBJ databases">
        <authorList>
            <person name="Somphong A."/>
            <person name="Phongsopitanun W."/>
        </authorList>
    </citation>
    <scope>NUCLEOTIDE SEQUENCE</scope>
    <source>
        <strain evidence="1">Pm04-4</strain>
    </source>
</reference>
<dbReference type="EMBL" id="JAPNTZ010000003">
    <property type="protein sequence ID" value="MCY1138041.1"/>
    <property type="molecule type" value="Genomic_DNA"/>
</dbReference>
<dbReference type="Pfam" id="PF09365">
    <property type="entry name" value="DUF2461"/>
    <property type="match status" value="1"/>
</dbReference>
<dbReference type="RefSeq" id="WP_267562014.1">
    <property type="nucleotide sequence ID" value="NZ_JAPNTZ010000003.1"/>
</dbReference>
<gene>
    <name evidence="1" type="ORF">OWR29_08535</name>
</gene>
<dbReference type="InterPro" id="IPR012808">
    <property type="entry name" value="CHP02453"/>
</dbReference>
<evidence type="ECO:0000313" key="2">
    <source>
        <dbReference type="Proteomes" id="UP001151002"/>
    </source>
</evidence>
<proteinExistence type="predicted"/>
<organism evidence="1 2">
    <name type="scientific">Paractinoplanes pyxinae</name>
    <dbReference type="NCBI Taxonomy" id="2997416"/>
    <lineage>
        <taxon>Bacteria</taxon>
        <taxon>Bacillati</taxon>
        <taxon>Actinomycetota</taxon>
        <taxon>Actinomycetes</taxon>
        <taxon>Micromonosporales</taxon>
        <taxon>Micromonosporaceae</taxon>
        <taxon>Paractinoplanes</taxon>
    </lineage>
</organism>
<comment type="caution">
    <text evidence="1">The sequence shown here is derived from an EMBL/GenBank/DDBJ whole genome shotgun (WGS) entry which is preliminary data.</text>
</comment>
<evidence type="ECO:0000313" key="1">
    <source>
        <dbReference type="EMBL" id="MCY1138041.1"/>
    </source>
</evidence>
<keyword evidence="2" id="KW-1185">Reference proteome</keyword>